<dbReference type="Gene3D" id="2.10.50.10">
    <property type="entry name" value="Tumor Necrosis Factor Receptor, subunit A, domain 2"/>
    <property type="match status" value="3"/>
</dbReference>
<dbReference type="InterPro" id="IPR018097">
    <property type="entry name" value="EGF_Ca-bd_CS"/>
</dbReference>
<evidence type="ECO:0008006" key="19">
    <source>
        <dbReference type="Google" id="ProtNLM"/>
    </source>
</evidence>
<dbReference type="Pfam" id="PF00354">
    <property type="entry name" value="Pentaxin"/>
    <property type="match status" value="1"/>
</dbReference>
<evidence type="ECO:0000313" key="18">
    <source>
        <dbReference type="Proteomes" id="UP000318571"/>
    </source>
</evidence>
<dbReference type="PROSITE" id="PS50026">
    <property type="entry name" value="EGF_3"/>
    <property type="match status" value="5"/>
</dbReference>
<dbReference type="FunFam" id="2.10.50.10:FF:000018">
    <property type="entry name" value="Sushi, von Willebrand factor type A, EGF and pentraxin domain-containing 1"/>
    <property type="match status" value="1"/>
</dbReference>
<evidence type="ECO:0000256" key="3">
    <source>
        <dbReference type="ARBA" id="ARBA00022659"/>
    </source>
</evidence>
<feature type="disulfide bond" evidence="8">
    <location>
        <begin position="1405"/>
        <end position="1414"/>
    </location>
</feature>
<dbReference type="InterPro" id="IPR013320">
    <property type="entry name" value="ConA-like_dom_sf"/>
</dbReference>
<dbReference type="PROSITE" id="PS50923">
    <property type="entry name" value="SUSHI"/>
    <property type="match status" value="8"/>
</dbReference>
<feature type="disulfide bond" evidence="8">
    <location>
        <begin position="1329"/>
        <end position="1338"/>
    </location>
</feature>
<feature type="domain" description="Sushi" evidence="15">
    <location>
        <begin position="1701"/>
        <end position="1759"/>
    </location>
</feature>
<feature type="domain" description="Sushi" evidence="15">
    <location>
        <begin position="450"/>
        <end position="505"/>
    </location>
</feature>
<evidence type="ECO:0000259" key="16">
    <source>
        <dbReference type="PROSITE" id="PS51828"/>
    </source>
</evidence>
<feature type="region of interest" description="Disordered" evidence="10">
    <location>
        <begin position="2202"/>
        <end position="2244"/>
    </location>
</feature>
<dbReference type="Pfam" id="PF00084">
    <property type="entry name" value="Sushi"/>
    <property type="match status" value="8"/>
</dbReference>
<evidence type="ECO:0000256" key="6">
    <source>
        <dbReference type="ARBA" id="ARBA00023157"/>
    </source>
</evidence>
<keyword evidence="6 8" id="KW-1015">Disulfide bond</keyword>
<dbReference type="InterPro" id="IPR011641">
    <property type="entry name" value="Tyr-kin_ephrin_A/B_rcpt-like"/>
</dbReference>
<dbReference type="Pfam" id="PF00008">
    <property type="entry name" value="EGF"/>
    <property type="match status" value="4"/>
</dbReference>
<evidence type="ECO:0000256" key="11">
    <source>
        <dbReference type="SAM" id="SignalP"/>
    </source>
</evidence>
<dbReference type="FunFam" id="2.10.25.10:FF:000066">
    <property type="entry name" value="FAT atypical cadherin 4"/>
    <property type="match status" value="1"/>
</dbReference>
<feature type="domain" description="EGF-like" evidence="12">
    <location>
        <begin position="1341"/>
        <end position="1377"/>
    </location>
</feature>
<feature type="domain" description="VWFA" evidence="13">
    <location>
        <begin position="94"/>
        <end position="275"/>
    </location>
</feature>
<proteinExistence type="predicted"/>
<evidence type="ECO:0000256" key="9">
    <source>
        <dbReference type="PROSITE-ProRule" id="PRU00302"/>
    </source>
</evidence>
<evidence type="ECO:0000256" key="5">
    <source>
        <dbReference type="ARBA" id="ARBA00022737"/>
    </source>
</evidence>
<keyword evidence="18" id="KW-1185">Reference proteome</keyword>
<dbReference type="GO" id="GO:0007548">
    <property type="term" value="P:sex differentiation"/>
    <property type="evidence" value="ECO:0007669"/>
    <property type="project" value="UniProtKB-ARBA"/>
</dbReference>
<dbReference type="Pfam" id="PF02494">
    <property type="entry name" value="HYR"/>
    <property type="match status" value="2"/>
</dbReference>
<dbReference type="GO" id="GO:0048608">
    <property type="term" value="P:reproductive structure development"/>
    <property type="evidence" value="ECO:0007669"/>
    <property type="project" value="UniProtKB-ARBA"/>
</dbReference>
<dbReference type="FunFam" id="2.10.25.10:FF:000080">
    <property type="entry name" value="Neurogenic locus notch 1"/>
    <property type="match status" value="1"/>
</dbReference>
<evidence type="ECO:0000256" key="8">
    <source>
        <dbReference type="PROSITE-ProRule" id="PRU00076"/>
    </source>
</evidence>
<organism evidence="17 18">
    <name type="scientific">Tigriopus californicus</name>
    <name type="common">Marine copepod</name>
    <dbReference type="NCBI Taxonomy" id="6832"/>
    <lineage>
        <taxon>Eukaryota</taxon>
        <taxon>Metazoa</taxon>
        <taxon>Ecdysozoa</taxon>
        <taxon>Arthropoda</taxon>
        <taxon>Crustacea</taxon>
        <taxon>Multicrustacea</taxon>
        <taxon>Hexanauplia</taxon>
        <taxon>Copepoda</taxon>
        <taxon>Harpacticoida</taxon>
        <taxon>Harpacticidae</taxon>
        <taxon>Tigriopus</taxon>
    </lineage>
</organism>
<feature type="domain" description="EGF-like" evidence="12">
    <location>
        <begin position="1381"/>
        <end position="1415"/>
    </location>
</feature>
<dbReference type="PROSITE" id="PS01186">
    <property type="entry name" value="EGF_2"/>
    <property type="match status" value="4"/>
</dbReference>
<dbReference type="GO" id="GO:0022407">
    <property type="term" value="P:regulation of cell-cell adhesion"/>
    <property type="evidence" value="ECO:0007669"/>
    <property type="project" value="UniProtKB-ARBA"/>
</dbReference>
<feature type="disulfide bond" evidence="8">
    <location>
        <begin position="1367"/>
        <end position="1376"/>
    </location>
</feature>
<dbReference type="InterPro" id="IPR001881">
    <property type="entry name" value="EGF-like_Ca-bd_dom"/>
</dbReference>
<accession>A0A553PBP4</accession>
<dbReference type="GO" id="GO:0009986">
    <property type="term" value="C:cell surface"/>
    <property type="evidence" value="ECO:0007669"/>
    <property type="project" value="UniProtKB-ARBA"/>
</dbReference>
<dbReference type="InterPro" id="IPR035976">
    <property type="entry name" value="Sushi/SCR/CCP_sf"/>
</dbReference>
<dbReference type="SUPFAM" id="SSF57535">
    <property type="entry name" value="Complement control module/SCR domain"/>
    <property type="match status" value="7"/>
</dbReference>
<feature type="domain" description="EGF-like" evidence="12">
    <location>
        <begin position="1303"/>
        <end position="1339"/>
    </location>
</feature>
<dbReference type="SMART" id="SM00327">
    <property type="entry name" value="VWA"/>
    <property type="match status" value="1"/>
</dbReference>
<evidence type="ECO:0000259" key="15">
    <source>
        <dbReference type="PROSITE" id="PS50923"/>
    </source>
</evidence>
<dbReference type="Pfam" id="PF00092">
    <property type="entry name" value="VWA"/>
    <property type="match status" value="1"/>
</dbReference>
<dbReference type="InterPro" id="IPR001759">
    <property type="entry name" value="PTX_dom"/>
</dbReference>
<evidence type="ECO:0000256" key="2">
    <source>
        <dbReference type="ARBA" id="ARBA00022536"/>
    </source>
</evidence>
<feature type="domain" description="Sushi" evidence="15">
    <location>
        <begin position="506"/>
        <end position="570"/>
    </location>
</feature>
<comment type="caution">
    <text evidence="17">The sequence shown here is derived from an EMBL/GenBank/DDBJ whole genome shotgun (WGS) entry which is preliminary data.</text>
</comment>
<dbReference type="Pfam" id="PF07699">
    <property type="entry name" value="Ephrin_rec_like"/>
    <property type="match status" value="4"/>
</dbReference>
<dbReference type="PRINTS" id="PR00895">
    <property type="entry name" value="PENTAXIN"/>
</dbReference>
<dbReference type="PROSITE" id="PS50234">
    <property type="entry name" value="VWFA"/>
    <property type="match status" value="1"/>
</dbReference>
<reference evidence="17 18" key="1">
    <citation type="journal article" date="2018" name="Nat. Ecol. Evol.">
        <title>Genomic signatures of mitonuclear coevolution across populations of Tigriopus californicus.</title>
        <authorList>
            <person name="Barreto F.S."/>
            <person name="Watson E.T."/>
            <person name="Lima T.G."/>
            <person name="Willett C.S."/>
            <person name="Edmands S."/>
            <person name="Li W."/>
            <person name="Burton R.S."/>
        </authorList>
    </citation>
    <scope>NUCLEOTIDE SEQUENCE [LARGE SCALE GENOMIC DNA]</scope>
    <source>
        <strain evidence="17 18">San Diego</strain>
    </source>
</reference>
<gene>
    <name evidence="17" type="ORF">TCAL_09357</name>
</gene>
<dbReference type="SUPFAM" id="SSF57184">
    <property type="entry name" value="Growth factor receptor domain"/>
    <property type="match status" value="1"/>
</dbReference>
<keyword evidence="1" id="KW-0217">Developmental protein</keyword>
<dbReference type="SMART" id="SM00032">
    <property type="entry name" value="CCP"/>
    <property type="match status" value="10"/>
</dbReference>
<feature type="compositionally biased region" description="Basic and acidic residues" evidence="10">
    <location>
        <begin position="2212"/>
        <end position="2224"/>
    </location>
</feature>
<keyword evidence="4 11" id="KW-0732">Signal</keyword>
<dbReference type="GO" id="GO:0005509">
    <property type="term" value="F:calcium ion binding"/>
    <property type="evidence" value="ECO:0007669"/>
    <property type="project" value="InterPro"/>
</dbReference>
<dbReference type="InterPro" id="IPR000436">
    <property type="entry name" value="Sushi_SCR_CCP_dom"/>
</dbReference>
<feature type="domain" description="Sushi" evidence="15">
    <location>
        <begin position="1929"/>
        <end position="1989"/>
    </location>
</feature>
<dbReference type="SMART" id="SM01411">
    <property type="entry name" value="Ephrin_rec_like"/>
    <property type="match status" value="4"/>
</dbReference>
<dbReference type="InterPro" id="IPR000742">
    <property type="entry name" value="EGF"/>
</dbReference>
<dbReference type="CDD" id="cd01450">
    <property type="entry name" value="vWFA_subfamily_ECM"/>
    <property type="match status" value="1"/>
</dbReference>
<dbReference type="InterPro" id="IPR036465">
    <property type="entry name" value="vWFA_dom_sf"/>
</dbReference>
<dbReference type="STRING" id="6832.A0A553PBP4"/>
<dbReference type="Gene3D" id="2.60.120.200">
    <property type="match status" value="1"/>
</dbReference>
<feature type="domain" description="Pentraxin (PTX)" evidence="16">
    <location>
        <begin position="1420"/>
        <end position="1634"/>
    </location>
</feature>
<dbReference type="SMART" id="SM00159">
    <property type="entry name" value="PTX"/>
    <property type="match status" value="1"/>
</dbReference>
<dbReference type="PROSITE" id="PS01187">
    <property type="entry name" value="EGF_CA"/>
    <property type="match status" value="1"/>
</dbReference>
<feature type="domain" description="Sushi" evidence="15">
    <location>
        <begin position="1635"/>
        <end position="1700"/>
    </location>
</feature>
<dbReference type="InterPro" id="IPR009030">
    <property type="entry name" value="Growth_fac_rcpt_cys_sf"/>
</dbReference>
<dbReference type="FunFam" id="2.10.25.10:FF:000472">
    <property type="entry name" value="Uncharacterized protein, isoform A"/>
    <property type="match status" value="1"/>
</dbReference>
<dbReference type="GO" id="GO:0010160">
    <property type="term" value="P:formation of animal organ boundary"/>
    <property type="evidence" value="ECO:0007669"/>
    <property type="project" value="UniProtKB-ARBA"/>
</dbReference>
<feature type="domain" description="HYR" evidence="14">
    <location>
        <begin position="656"/>
        <end position="737"/>
    </location>
</feature>
<dbReference type="Gene3D" id="2.10.25.10">
    <property type="entry name" value="Laminin"/>
    <property type="match status" value="4"/>
</dbReference>
<evidence type="ECO:0000259" key="12">
    <source>
        <dbReference type="PROSITE" id="PS50026"/>
    </source>
</evidence>
<feature type="disulfide bond" evidence="8">
    <location>
        <begin position="1248"/>
        <end position="1257"/>
    </location>
</feature>
<evidence type="ECO:0000259" key="13">
    <source>
        <dbReference type="PROSITE" id="PS50234"/>
    </source>
</evidence>
<name>A0A553PBP4_TIGCA</name>
<feature type="domain" description="EGF-like" evidence="12">
    <location>
        <begin position="1222"/>
        <end position="1258"/>
    </location>
</feature>
<dbReference type="PANTHER" id="PTHR46393">
    <property type="entry name" value="SUSHI DOMAIN-CONTAINING PROTEIN"/>
    <property type="match status" value="1"/>
</dbReference>
<dbReference type="SMART" id="SM00179">
    <property type="entry name" value="EGF_CA"/>
    <property type="match status" value="5"/>
</dbReference>
<feature type="domain" description="Sushi" evidence="15">
    <location>
        <begin position="1866"/>
        <end position="1928"/>
    </location>
</feature>
<dbReference type="InterPro" id="IPR003410">
    <property type="entry name" value="HYR_dom"/>
</dbReference>
<dbReference type="CDD" id="cd00033">
    <property type="entry name" value="CCP"/>
    <property type="match status" value="7"/>
</dbReference>
<dbReference type="PANTHER" id="PTHR46393:SF7">
    <property type="entry name" value="COMPLEMENT C2"/>
    <property type="match status" value="1"/>
</dbReference>
<feature type="disulfide bond" evidence="9">
    <location>
        <begin position="476"/>
        <end position="503"/>
    </location>
</feature>
<dbReference type="SUPFAM" id="SSF53300">
    <property type="entry name" value="vWA-like"/>
    <property type="match status" value="1"/>
</dbReference>
<dbReference type="PROSITE" id="PS00010">
    <property type="entry name" value="ASX_HYDROXYL"/>
    <property type="match status" value="2"/>
</dbReference>
<feature type="domain" description="Sushi" evidence="15">
    <location>
        <begin position="2049"/>
        <end position="2125"/>
    </location>
</feature>
<dbReference type="PROSITE" id="PS00022">
    <property type="entry name" value="EGF_1"/>
    <property type="match status" value="5"/>
</dbReference>
<evidence type="ECO:0000256" key="4">
    <source>
        <dbReference type="ARBA" id="ARBA00022729"/>
    </source>
</evidence>
<dbReference type="OMA" id="KVRNCLP"/>
<keyword evidence="3 9" id="KW-0768">Sushi</keyword>
<dbReference type="Proteomes" id="UP000318571">
    <property type="component" value="Chromosome 2"/>
</dbReference>
<dbReference type="Gene3D" id="3.40.50.410">
    <property type="entry name" value="von Willebrand factor, type A domain"/>
    <property type="match status" value="1"/>
</dbReference>
<dbReference type="CDD" id="cd00185">
    <property type="entry name" value="TNFRSF"/>
    <property type="match status" value="2"/>
</dbReference>
<feature type="disulfide bond" evidence="8">
    <location>
        <begin position="1288"/>
        <end position="1297"/>
    </location>
</feature>
<comment type="caution">
    <text evidence="8">Lacks conserved residue(s) required for the propagation of feature annotation.</text>
</comment>
<dbReference type="GO" id="GO:0048568">
    <property type="term" value="P:embryonic organ development"/>
    <property type="evidence" value="ECO:0007669"/>
    <property type="project" value="UniProtKB-ARBA"/>
</dbReference>
<feature type="chain" id="PRO_5021891775" description="Sushi, von Willebrand factor type A, EGF and pentraxin domain-containing protein 1" evidence="11">
    <location>
        <begin position="28"/>
        <end position="2339"/>
    </location>
</feature>
<feature type="disulfide bond" evidence="8">
    <location>
        <begin position="1269"/>
        <end position="1286"/>
    </location>
</feature>
<keyword evidence="5" id="KW-0677">Repeat</keyword>
<evidence type="ECO:0000256" key="7">
    <source>
        <dbReference type="ARBA" id="ARBA00023180"/>
    </source>
</evidence>
<dbReference type="Gene3D" id="2.10.70.10">
    <property type="entry name" value="Complement Module, domain 1"/>
    <property type="match status" value="7"/>
</dbReference>
<protein>
    <recommendedName>
        <fullName evidence="19">Sushi, von Willebrand factor type A, EGF and pentraxin domain-containing protein 1</fullName>
    </recommendedName>
</protein>
<keyword evidence="7" id="KW-0325">Glycoprotein</keyword>
<evidence type="ECO:0000259" key="14">
    <source>
        <dbReference type="PROSITE" id="PS50825"/>
    </source>
</evidence>
<dbReference type="SUPFAM" id="SSF57196">
    <property type="entry name" value="EGF/Laminin"/>
    <property type="match status" value="5"/>
</dbReference>
<dbReference type="GO" id="GO:0032991">
    <property type="term" value="C:protein-containing complex"/>
    <property type="evidence" value="ECO:0007669"/>
    <property type="project" value="UniProtKB-ARBA"/>
</dbReference>
<keyword evidence="2 8" id="KW-0245">EGF-like domain</keyword>
<evidence type="ECO:0000313" key="17">
    <source>
        <dbReference type="EMBL" id="TRY75103.1"/>
    </source>
</evidence>
<feature type="signal peptide" evidence="11">
    <location>
        <begin position="1"/>
        <end position="27"/>
    </location>
</feature>
<dbReference type="PROSITE" id="PS51828">
    <property type="entry name" value="PTX_2"/>
    <property type="match status" value="1"/>
</dbReference>
<dbReference type="PROSITE" id="PS50825">
    <property type="entry name" value="HYR"/>
    <property type="match status" value="2"/>
</dbReference>
<feature type="domain" description="EGF-like" evidence="12">
    <location>
        <begin position="1260"/>
        <end position="1298"/>
    </location>
</feature>
<dbReference type="CDD" id="cd00054">
    <property type="entry name" value="EGF_CA"/>
    <property type="match status" value="3"/>
</dbReference>
<sequence length="2339" mass="258509">MRRREVMFLPFLVDVWLLVLLIYGSGGQVEANAAATTLEENERFPSKLVPDNLQGELGGRSDLTPRQPSKVENLGSILKRGVARLRNHPHQEVDLVFLVDSSASVGAENFHNEIKFIKKLLADFTVSFNTTRVVVVTYSSVDQVIRQVDHISSPSPLFQKCFLLDEEIPAISYNSGGTYTLGALMQALDVLQHARTYSTKAVFLITDGYSNGGDPRPTADLLKRLGVTLFTFGIRNGNVKELLAMASEPKAEHSFILDSFQEFEALARRALHEDLSLGGYEPESPTACSKLCAWNDLSQVPVSSGFCCDPRAMCACGTHTGQHLCLCPPGYFGQGIQEGGCQACPEGTYKPQVGPGERESCQRCPLPHQTSPRASTSQEQCSCQPGFHMSEGKCQRLDCPPLYPPANGHFIRDHCINVFNSACGIRCHSGFQLQGSASCRSLNAPRNGHIQCSTTTSPNAIIRHGHEVDTECLFSCQVGFRLVGSRRRSCLPNALWTGLPGYCRPITCPVLRRPNHGDVYPPQCGQRKMPFGRRCAFSCHAGFQVQGPALRECVMPGLWSGSPHSTRCVDVASPIIDCPPDQEVEAARDRHYAVVHLEIPQASDNSGLVPNVLSSPVLVPGQPMKLKIGVTTIRISASDLSGNRAKCVFKVTVKDTQAPTVDFCRSPPPFLTQPGLGHADDIEWDEPIFHDNSLGPLRVNQTKEFGRYMLGTTQVIYSAQDEAGNEAVCKLDISVQEDFCQSPPDPIYGHKNCSDSIDRVICSLSCHHGYAFALNPDSYYFCEKYNTVKEVWLPETNPRPFPECSIISHSRLLVTPGQVAFNVLQKRKKKEKEKQRQEMEMEQGPDSVCSDQFFLSQVTNHVKVRIRQRLDELCQDHLVCDISDLEAICEEVQLEEMIATNKIFRRRRDLSGKTSNGFKKRLSPFANREFLFNSSRRRFPRNEEDRGFENKSQRDPARYEDFEPVRYKEKRQMIRVDFLLTGKSLLDMDNGTSWTKIVEEFISDLHQAQNNLEQASRTGSLDLHMGGKLLISDGLIFRTSHFDCSPGTMKRGNMCVNCPVGSYFNVMSKACEPCPSGSYQPEEAQLTCLVCPGQRSTLSQGATSSQDCKAQCLPGTYSVDGLAPCTTCSFGRFQPLYAQNECLSCPEGFGTENRGSRLPQECLDLCTPGEVSETGLSPCFPCPQGYFQPFPGQTGCIQCPKDNCQIGQVISSKILRSLPRLEVNDCFSQPCVNGATCLALEVGFQCQCPPGFKGLLCEAPNDLCASNPCLNGGFCAMDFSIGNYACSCPDGFGGIDCEACEDDIDDCLPENCLNGGNCIDDINSFSCQCSPGFSGQYCEDSVDTCTPNPCLNGGTCLNGVPGYSCVCSKGYQGPDCGQTNDDDECNPELCLNNGWCEIGRDTCFCHFGFAGKFCDQELVRNFSLVMGSHSMGGNLDYIRIHRPVPDLTEFSFCFWMRSEDQDRYGTPFSYAIGPQDNEITFTDYSGFVLAVKGDKVVTDVTANDGNWHALCVWWESQNGIWGIAKDGHRVDGGNGLATNQTVQGNGVLILGQEQDYLAGNFSTLESFHGELTAFDFWPKVRQLSTWDLWPEVPKCQRRSEAATNSPEDVAKVFDWTDVLADMKGLIVIRALDLCAPCPELSGSFLANASLTRLPSPRFQQIQITCDPGFILENEDDDGTRTCTPMGQWTGKQIQTPQCREINCGYPGYISNGFIVGSSFGYLETISYSCRPGFALKGSAERVCQSSEQWEPLGKPTCQALGCSLESRFLKERHLVISSAPNWTILDPAPPIKVQIGGQIELECRPGHRRHLATETSSPSRAYLPRRLGMSSGPTQDPLMDPFVVPFQLECLSDGSWSEEVPFCTPIPCWKPPRIEQGRALLGLSQTSFAPGSKVRYECDHGFQFSGRRDHVLCLNSGAWSEPKPQCSRVNCGQPPLIDNGLVELEGTLFNQTVLYLCDPGYQLIGPSSLTCGRSGSWIEPNQPSPTCHLIQCPEPPQISNARVLRSGLSFGDMALYSCGNDTHVMRGKPELTCEQNGSWNPEPPTCLVPSCSSLPSLRQRGSSYGLVQIFQMVLDQVDNEGPWEKGEEIFLKCKRGFRTRSNNLPSLKCQSDGSWSRLTKDPCIPELCALDPKPMGSNLNMEFDWIEEQSLSMGMIDQLKIDMSSRKKELDSFSLSIVPISPTLEVESGKSEFVESYRHHRNPDEFSSLNPREVRGQKNSEQPRHSHSSLVGEDHGSGPNLISSGLQANFLHHQRADLVEEVVDEYSESKPRPGNRGMSLVESEQVTFHPVGTRLKLSCPVGFQLFHQNWSTFDCVAEDTWNTTTQIHILSQQKCVPSG</sequence>
<dbReference type="InterPro" id="IPR000152">
    <property type="entry name" value="EGF-type_Asp/Asn_hydroxyl_site"/>
</dbReference>
<dbReference type="InterPro" id="IPR002035">
    <property type="entry name" value="VWF_A"/>
</dbReference>
<evidence type="ECO:0000256" key="10">
    <source>
        <dbReference type="SAM" id="MobiDB-lite"/>
    </source>
</evidence>
<dbReference type="EMBL" id="VCGU01000005">
    <property type="protein sequence ID" value="TRY75103.1"/>
    <property type="molecule type" value="Genomic_DNA"/>
</dbReference>
<dbReference type="SUPFAM" id="SSF49899">
    <property type="entry name" value="Concanavalin A-like lectins/glucanases"/>
    <property type="match status" value="1"/>
</dbReference>
<feature type="domain" description="HYR" evidence="14">
    <location>
        <begin position="569"/>
        <end position="655"/>
    </location>
</feature>
<feature type="domain" description="Sushi" evidence="15">
    <location>
        <begin position="1990"/>
        <end position="2048"/>
    </location>
</feature>
<evidence type="ECO:0000256" key="1">
    <source>
        <dbReference type="ARBA" id="ARBA00022473"/>
    </source>
</evidence>
<dbReference type="SMART" id="SM00181">
    <property type="entry name" value="EGF"/>
    <property type="match status" value="6"/>
</dbReference>